<evidence type="ECO:0000313" key="2">
    <source>
        <dbReference type="Proteomes" id="UP000499080"/>
    </source>
</evidence>
<dbReference type="EMBL" id="BGPR01042642">
    <property type="protein sequence ID" value="GBO19123.1"/>
    <property type="molecule type" value="Genomic_DNA"/>
</dbReference>
<comment type="caution">
    <text evidence="1">The sequence shown here is derived from an EMBL/GenBank/DDBJ whole genome shotgun (WGS) entry which is preliminary data.</text>
</comment>
<organism evidence="1 2">
    <name type="scientific">Araneus ventricosus</name>
    <name type="common">Orbweaver spider</name>
    <name type="synonym">Epeira ventricosa</name>
    <dbReference type="NCBI Taxonomy" id="182803"/>
    <lineage>
        <taxon>Eukaryota</taxon>
        <taxon>Metazoa</taxon>
        <taxon>Ecdysozoa</taxon>
        <taxon>Arthropoda</taxon>
        <taxon>Chelicerata</taxon>
        <taxon>Arachnida</taxon>
        <taxon>Araneae</taxon>
        <taxon>Araneomorphae</taxon>
        <taxon>Entelegynae</taxon>
        <taxon>Araneoidea</taxon>
        <taxon>Araneidae</taxon>
        <taxon>Araneus</taxon>
    </lineage>
</organism>
<protein>
    <submittedName>
        <fullName evidence="1">Uncharacterized protein</fullName>
    </submittedName>
</protein>
<accession>A0A4Y2V1M1</accession>
<dbReference type="Proteomes" id="UP000499080">
    <property type="component" value="Unassembled WGS sequence"/>
</dbReference>
<name>A0A4Y2V1M1_ARAVE</name>
<gene>
    <name evidence="1" type="ORF">AVEN_105139_1</name>
</gene>
<dbReference type="AlphaFoldDB" id="A0A4Y2V1M1"/>
<sequence length="83" mass="9225">MPLLPPFVSGICCCFNDGLNSGGHRELSVQQLSTGTFVVMASGTETWGGVLSNNFRRFKYFTQQRSGVPYVTKRQSLNEMRST</sequence>
<proteinExistence type="predicted"/>
<reference evidence="1 2" key="1">
    <citation type="journal article" date="2019" name="Sci. Rep.">
        <title>Orb-weaving spider Araneus ventricosus genome elucidates the spidroin gene catalogue.</title>
        <authorList>
            <person name="Kono N."/>
            <person name="Nakamura H."/>
            <person name="Ohtoshi R."/>
            <person name="Moran D.A.P."/>
            <person name="Shinohara A."/>
            <person name="Yoshida Y."/>
            <person name="Fujiwara M."/>
            <person name="Mori M."/>
            <person name="Tomita M."/>
            <person name="Arakawa K."/>
        </authorList>
    </citation>
    <scope>NUCLEOTIDE SEQUENCE [LARGE SCALE GENOMIC DNA]</scope>
</reference>
<keyword evidence="2" id="KW-1185">Reference proteome</keyword>
<evidence type="ECO:0000313" key="1">
    <source>
        <dbReference type="EMBL" id="GBO19123.1"/>
    </source>
</evidence>